<reference evidence="1" key="2">
    <citation type="submission" date="2021-04" db="EMBL/GenBank/DDBJ databases">
        <authorList>
            <person name="Gilroy R."/>
        </authorList>
    </citation>
    <scope>NUCLEOTIDE SEQUENCE</scope>
    <source>
        <strain evidence="1">ChiHjej12B11-9795</strain>
    </source>
</reference>
<dbReference type="AlphaFoldDB" id="A0A9D2HVN2"/>
<evidence type="ECO:0000313" key="2">
    <source>
        <dbReference type="Proteomes" id="UP000823862"/>
    </source>
</evidence>
<comment type="caution">
    <text evidence="1">The sequence shown here is derived from an EMBL/GenBank/DDBJ whole genome shotgun (WGS) entry which is preliminary data.</text>
</comment>
<proteinExistence type="predicted"/>
<sequence length="265" mass="30469">MNGKERIIVSLTSFPAAIPYTVQAIRSILKGSLLPDKIVLYLDTQKFPDGVLPQELEALRAESPLFEVRFDPAEIRSYKKLIPALRDFPDDTIVTIDDDIHYPPNLLRDLADLHKRIPDAIVAHRVRKVRLDAPYKKWRKYKWYDFVFRRYHFSHLAMQTGVGGVLYPPHTLDEKMLDPALFMAMAPTNDDIWFWAAAVSKGTFVVPLPNGQRTAKGIGKPHKYSLMSVNLQPGDDRNRKALDKILEHFPDIRRALETPAHHNRK</sequence>
<reference evidence="1" key="1">
    <citation type="journal article" date="2021" name="PeerJ">
        <title>Extensive microbial diversity within the chicken gut microbiome revealed by metagenomics and culture.</title>
        <authorList>
            <person name="Gilroy R."/>
            <person name="Ravi A."/>
            <person name="Getino M."/>
            <person name="Pursley I."/>
            <person name="Horton D.L."/>
            <person name="Alikhan N.F."/>
            <person name="Baker D."/>
            <person name="Gharbi K."/>
            <person name="Hall N."/>
            <person name="Watson M."/>
            <person name="Adriaenssens E.M."/>
            <person name="Foster-Nyarko E."/>
            <person name="Jarju S."/>
            <person name="Secka A."/>
            <person name="Antonio M."/>
            <person name="Oren A."/>
            <person name="Chaudhuri R.R."/>
            <person name="La Ragione R."/>
            <person name="Hildebrand F."/>
            <person name="Pallen M.J."/>
        </authorList>
    </citation>
    <scope>NUCLEOTIDE SEQUENCE</scope>
    <source>
        <strain evidence="1">ChiHjej12B11-9795</strain>
    </source>
</reference>
<organism evidence="1 2">
    <name type="scientific">Candidatus Bacteroides avicola</name>
    <dbReference type="NCBI Taxonomy" id="2838468"/>
    <lineage>
        <taxon>Bacteria</taxon>
        <taxon>Pseudomonadati</taxon>
        <taxon>Bacteroidota</taxon>
        <taxon>Bacteroidia</taxon>
        <taxon>Bacteroidales</taxon>
        <taxon>Bacteroidaceae</taxon>
        <taxon>Bacteroides</taxon>
    </lineage>
</organism>
<accession>A0A9D2HVN2</accession>
<protein>
    <submittedName>
        <fullName evidence="1">Glycosyltransferase</fullName>
    </submittedName>
</protein>
<gene>
    <name evidence="1" type="ORF">H9950_09225</name>
</gene>
<dbReference type="SUPFAM" id="SSF53448">
    <property type="entry name" value="Nucleotide-diphospho-sugar transferases"/>
    <property type="match status" value="1"/>
</dbReference>
<dbReference type="EMBL" id="DWZI01000044">
    <property type="protein sequence ID" value="HJA86350.1"/>
    <property type="molecule type" value="Genomic_DNA"/>
</dbReference>
<evidence type="ECO:0000313" key="1">
    <source>
        <dbReference type="EMBL" id="HJA86350.1"/>
    </source>
</evidence>
<name>A0A9D2HVN2_9BACE</name>
<dbReference type="Proteomes" id="UP000823862">
    <property type="component" value="Unassembled WGS sequence"/>
</dbReference>
<dbReference type="InterPro" id="IPR029044">
    <property type="entry name" value="Nucleotide-diphossugar_trans"/>
</dbReference>